<keyword evidence="1" id="KW-0805">Transcription regulation</keyword>
<dbReference type="Gene3D" id="3.40.50.2300">
    <property type="match status" value="2"/>
</dbReference>
<dbReference type="InterPro" id="IPR046335">
    <property type="entry name" value="LacI/GalR-like_sensor"/>
</dbReference>
<dbReference type="PANTHER" id="PTHR30146:SF109">
    <property type="entry name" value="HTH-TYPE TRANSCRIPTIONAL REGULATOR GALS"/>
    <property type="match status" value="1"/>
</dbReference>
<reference evidence="5 6" key="1">
    <citation type="submission" date="2019-05" db="EMBL/GenBank/DDBJ databases">
        <title>Panacibacter sp. strain 17mud1-8 Genome sequencing and assembly.</title>
        <authorList>
            <person name="Chhetri G."/>
        </authorList>
    </citation>
    <scope>NUCLEOTIDE SEQUENCE [LARGE SCALE GENOMIC DNA]</scope>
    <source>
        <strain evidence="5 6">17mud1-8</strain>
    </source>
</reference>
<dbReference type="PANTHER" id="PTHR30146">
    <property type="entry name" value="LACI-RELATED TRANSCRIPTIONAL REPRESSOR"/>
    <property type="match status" value="1"/>
</dbReference>
<keyword evidence="6" id="KW-1185">Reference proteome</keyword>
<proteinExistence type="predicted"/>
<dbReference type="EMBL" id="SZQL01000012">
    <property type="protein sequence ID" value="TKK67125.1"/>
    <property type="molecule type" value="Genomic_DNA"/>
</dbReference>
<dbReference type="SMART" id="SM00354">
    <property type="entry name" value="HTH_LACI"/>
    <property type="match status" value="1"/>
</dbReference>
<dbReference type="Gene3D" id="1.10.260.40">
    <property type="entry name" value="lambda repressor-like DNA-binding domains"/>
    <property type="match status" value="1"/>
</dbReference>
<evidence type="ECO:0000313" key="6">
    <source>
        <dbReference type="Proteomes" id="UP000305848"/>
    </source>
</evidence>
<evidence type="ECO:0000313" key="5">
    <source>
        <dbReference type="EMBL" id="TKK67125.1"/>
    </source>
</evidence>
<dbReference type="Proteomes" id="UP000305848">
    <property type="component" value="Unassembled WGS sequence"/>
</dbReference>
<dbReference type="SUPFAM" id="SSF53822">
    <property type="entry name" value="Periplasmic binding protein-like I"/>
    <property type="match status" value="1"/>
</dbReference>
<dbReference type="Pfam" id="PF13377">
    <property type="entry name" value="Peripla_BP_3"/>
    <property type="match status" value="1"/>
</dbReference>
<dbReference type="InterPro" id="IPR028082">
    <property type="entry name" value="Peripla_BP_I"/>
</dbReference>
<evidence type="ECO:0000256" key="1">
    <source>
        <dbReference type="ARBA" id="ARBA00023015"/>
    </source>
</evidence>
<dbReference type="Pfam" id="PF00356">
    <property type="entry name" value="LacI"/>
    <property type="match status" value="1"/>
</dbReference>
<name>A0A4U3KX02_9BACT</name>
<dbReference type="SUPFAM" id="SSF47413">
    <property type="entry name" value="lambda repressor-like DNA-binding domains"/>
    <property type="match status" value="1"/>
</dbReference>
<keyword evidence="3" id="KW-0804">Transcription</keyword>
<evidence type="ECO:0000256" key="3">
    <source>
        <dbReference type="ARBA" id="ARBA00023163"/>
    </source>
</evidence>
<dbReference type="OrthoDB" id="9803256at2"/>
<dbReference type="RefSeq" id="WP_137262555.1">
    <property type="nucleotide sequence ID" value="NZ_SZQL01000012.1"/>
</dbReference>
<dbReference type="CDD" id="cd01392">
    <property type="entry name" value="HTH_LacI"/>
    <property type="match status" value="1"/>
</dbReference>
<organism evidence="5 6">
    <name type="scientific">Ilyomonas limi</name>
    <dbReference type="NCBI Taxonomy" id="2575867"/>
    <lineage>
        <taxon>Bacteria</taxon>
        <taxon>Pseudomonadati</taxon>
        <taxon>Bacteroidota</taxon>
        <taxon>Chitinophagia</taxon>
        <taxon>Chitinophagales</taxon>
        <taxon>Chitinophagaceae</taxon>
        <taxon>Ilyomonas</taxon>
    </lineage>
</organism>
<accession>A0A4U3KX02</accession>
<keyword evidence="2" id="KW-0238">DNA-binding</keyword>
<evidence type="ECO:0000256" key="2">
    <source>
        <dbReference type="ARBA" id="ARBA00023125"/>
    </source>
</evidence>
<dbReference type="PROSITE" id="PS50932">
    <property type="entry name" value="HTH_LACI_2"/>
    <property type="match status" value="1"/>
</dbReference>
<protein>
    <submittedName>
        <fullName evidence="5">LacI family transcriptional regulator</fullName>
    </submittedName>
</protein>
<evidence type="ECO:0000259" key="4">
    <source>
        <dbReference type="PROSITE" id="PS50932"/>
    </source>
</evidence>
<dbReference type="InterPro" id="IPR010982">
    <property type="entry name" value="Lambda_DNA-bd_dom_sf"/>
</dbReference>
<feature type="domain" description="HTH lacI-type" evidence="4">
    <location>
        <begin position="6"/>
        <end position="60"/>
    </location>
</feature>
<dbReference type="AlphaFoldDB" id="A0A4U3KX02"/>
<gene>
    <name evidence="5" type="ORF">FC093_14645</name>
</gene>
<sequence>MSSKRVTIYDLAKELGISASYISRALNDHPSINEKVKETVKKKALELNYKHNSHAANLRQGSSKIIGVIVPHINQSFFSEAIAGMEEACFENNHSLIISQSHESFKQECKAIETLIHQNVDCILISVSAETKSAAHLETIKENNIELIQFDRYIDDLDSYKVSNDNEEVSYHVVKNLIKEGYKKIAFIGGPEHLTIFKSRKAGYLKAIKGTKLIIPYNFIVEDALSKEKAIETATELLTLPEPPDAFFTVSDHQSLGILQVADAIGIKVPEQLGIFGFANEDFTEIIKPALSSVDQKGKELGKRAANLYFEKILKGEGDLSTSKKEIVKSEIIIRRSSVRASNY</sequence>
<dbReference type="CDD" id="cd06267">
    <property type="entry name" value="PBP1_LacI_sugar_binding-like"/>
    <property type="match status" value="1"/>
</dbReference>
<dbReference type="GO" id="GO:0003700">
    <property type="term" value="F:DNA-binding transcription factor activity"/>
    <property type="evidence" value="ECO:0007669"/>
    <property type="project" value="TreeGrafter"/>
</dbReference>
<dbReference type="GO" id="GO:0000976">
    <property type="term" value="F:transcription cis-regulatory region binding"/>
    <property type="evidence" value="ECO:0007669"/>
    <property type="project" value="TreeGrafter"/>
</dbReference>
<comment type="caution">
    <text evidence="5">The sequence shown here is derived from an EMBL/GenBank/DDBJ whole genome shotgun (WGS) entry which is preliminary data.</text>
</comment>
<dbReference type="InterPro" id="IPR000843">
    <property type="entry name" value="HTH_LacI"/>
</dbReference>